<evidence type="ECO:0000313" key="4">
    <source>
        <dbReference type="Proteomes" id="UP000188159"/>
    </source>
</evidence>
<dbReference type="Gene3D" id="2.40.10.270">
    <property type="entry name" value="Bacteriophage SPP1 head-tail adaptor protein"/>
    <property type="match status" value="1"/>
</dbReference>
<dbReference type="EMBL" id="CP012098">
    <property type="protein sequence ID" value="AQP38589.1"/>
    <property type="molecule type" value="Genomic_DNA"/>
</dbReference>
<dbReference type="InterPro" id="IPR038666">
    <property type="entry name" value="SSP1_head-tail_sf"/>
</dbReference>
<organism evidence="2 3">
    <name type="scientific">Anaerostipes hadrus</name>
    <dbReference type="NCBI Taxonomy" id="649756"/>
    <lineage>
        <taxon>Bacteria</taxon>
        <taxon>Bacillati</taxon>
        <taxon>Bacillota</taxon>
        <taxon>Clostridia</taxon>
        <taxon>Lachnospirales</taxon>
        <taxon>Lachnospiraceae</taxon>
        <taxon>Anaerostipes</taxon>
    </lineage>
</organism>
<dbReference type="Pfam" id="PF05521">
    <property type="entry name" value="Phage_HCP"/>
    <property type="match status" value="1"/>
</dbReference>
<reference evidence="1 4" key="2">
    <citation type="journal article" date="2016" name="Sci. Rep.">
        <title>Accelerated dysbiosis of gut microbiota during aggravation of DSS-induced colitis by a butyrate-producing bacterium.</title>
        <authorList>
            <person name="Zhang Q."/>
            <person name="Wu Y."/>
            <person name="Wang J."/>
            <person name="Wu G."/>
            <person name="Long W."/>
            <person name="Xue Z."/>
            <person name="Wang L."/>
            <person name="Zhang X."/>
            <person name="Pang X."/>
            <person name="Zhao Y."/>
            <person name="Zhao L."/>
            <person name="Zhang C."/>
        </authorList>
    </citation>
    <scope>NUCLEOTIDE SEQUENCE [LARGE SCALE GENOMIC DNA]</scope>
    <source>
        <strain evidence="1 4">BPB5</strain>
    </source>
</reference>
<dbReference type="Proteomes" id="UP000095564">
    <property type="component" value="Unassembled WGS sequence"/>
</dbReference>
<evidence type="ECO:0000313" key="1">
    <source>
        <dbReference type="EMBL" id="AQP38589.1"/>
    </source>
</evidence>
<dbReference type="InterPro" id="IPR008767">
    <property type="entry name" value="Phage_SPP1_head-tail_adaptor"/>
</dbReference>
<proteinExistence type="predicted"/>
<dbReference type="EMBL" id="CZAU01000020">
    <property type="protein sequence ID" value="CUP74406.1"/>
    <property type="molecule type" value="Genomic_DNA"/>
</dbReference>
<accession>A0A174QRL9</accession>
<reference evidence="2 3" key="1">
    <citation type="submission" date="2015-09" db="EMBL/GenBank/DDBJ databases">
        <authorList>
            <consortium name="Pathogen Informatics"/>
        </authorList>
    </citation>
    <scope>NUCLEOTIDE SEQUENCE [LARGE SCALE GENOMIC DNA]</scope>
    <source>
        <strain evidence="2 3">2789STDY5834908</strain>
    </source>
</reference>
<protein>
    <submittedName>
        <fullName evidence="2">Bacteriophage head-tail adaptor</fullName>
    </submittedName>
</protein>
<sequence length="119" mass="13947">MKEINIGKMNKKIYICTPRTTQDEMGQDIMTYEKGKRIWATVKSVRGGEYYDALKLSPEVSYIIYTRYRKDIHPDTILMYHGKKLEVKHAADIEEEQVMLEIQCTEYKKKGADHGWIGI</sequence>
<dbReference type="Proteomes" id="UP000188159">
    <property type="component" value="Chromosome"/>
</dbReference>
<dbReference type="NCBIfam" id="TIGR01563">
    <property type="entry name" value="gp16_SPP1"/>
    <property type="match status" value="1"/>
</dbReference>
<name>A0A174QRL9_ANAHA</name>
<evidence type="ECO:0000313" key="3">
    <source>
        <dbReference type="Proteomes" id="UP000095564"/>
    </source>
</evidence>
<dbReference type="OrthoDB" id="9808209at2"/>
<gene>
    <name evidence="1" type="ORF">DO83_02540</name>
    <name evidence="2" type="ORF">ERS852520_02075</name>
</gene>
<dbReference type="RefSeq" id="WP_055160786.1">
    <property type="nucleotide sequence ID" value="NZ_CP012098.1"/>
</dbReference>
<evidence type="ECO:0000313" key="2">
    <source>
        <dbReference type="EMBL" id="CUP74406.1"/>
    </source>
</evidence>
<dbReference type="AlphaFoldDB" id="A0A174QRL9"/>